<dbReference type="GO" id="GO:0003723">
    <property type="term" value="F:RNA binding"/>
    <property type="evidence" value="ECO:0007669"/>
    <property type="project" value="InterPro"/>
</dbReference>
<evidence type="ECO:0000313" key="5">
    <source>
        <dbReference type="WBParaSite" id="HPBE_0002043601-mRNA-1"/>
    </source>
</evidence>
<dbReference type="Gene3D" id="3.30.70.330">
    <property type="match status" value="1"/>
</dbReference>
<evidence type="ECO:0000313" key="3">
    <source>
        <dbReference type="EMBL" id="VDP19928.1"/>
    </source>
</evidence>
<protein>
    <submittedName>
        <fullName evidence="5">RRM domain-containing protein</fullName>
    </submittedName>
</protein>
<accession>A0A183GDT8</accession>
<evidence type="ECO:0000256" key="1">
    <source>
        <dbReference type="SAM" id="MobiDB-lite"/>
    </source>
</evidence>
<gene>
    <name evidence="3" type="ORF">HPBE_LOCUS20435</name>
</gene>
<dbReference type="AlphaFoldDB" id="A0A183GDT8"/>
<accession>A0A3P8CG91</accession>
<evidence type="ECO:0000259" key="2">
    <source>
        <dbReference type="Pfam" id="PF00076"/>
    </source>
</evidence>
<proteinExistence type="predicted"/>
<organism evidence="4 5">
    <name type="scientific">Heligmosomoides polygyrus</name>
    <name type="common">Parasitic roundworm</name>
    <dbReference type="NCBI Taxonomy" id="6339"/>
    <lineage>
        <taxon>Eukaryota</taxon>
        <taxon>Metazoa</taxon>
        <taxon>Ecdysozoa</taxon>
        <taxon>Nematoda</taxon>
        <taxon>Chromadorea</taxon>
        <taxon>Rhabditida</taxon>
        <taxon>Rhabditina</taxon>
        <taxon>Rhabditomorpha</taxon>
        <taxon>Strongyloidea</taxon>
        <taxon>Heligmosomidae</taxon>
        <taxon>Heligmosomoides</taxon>
    </lineage>
</organism>
<dbReference type="Proteomes" id="UP000050761">
    <property type="component" value="Unassembled WGS sequence"/>
</dbReference>
<dbReference type="WBParaSite" id="HPBE_0002043601-mRNA-1">
    <property type="protein sequence ID" value="HPBE_0002043601-mRNA-1"/>
    <property type="gene ID" value="HPBE_0002043601"/>
</dbReference>
<sequence>MGHASRSGDQRQNRLRPRDRPRGFGFCEFADQAGADNAVNALNGTNFNGPGSSAIQRRKNVFNSNKVEAVLDSATKSSALRED</sequence>
<reference evidence="3 4" key="1">
    <citation type="submission" date="2018-11" db="EMBL/GenBank/DDBJ databases">
        <authorList>
            <consortium name="Pathogen Informatics"/>
        </authorList>
    </citation>
    <scope>NUCLEOTIDE SEQUENCE [LARGE SCALE GENOMIC DNA]</scope>
</reference>
<feature type="domain" description="RRM" evidence="2">
    <location>
        <begin position="18"/>
        <end position="49"/>
    </location>
</feature>
<dbReference type="SUPFAM" id="SSF54928">
    <property type="entry name" value="RNA-binding domain, RBD"/>
    <property type="match status" value="1"/>
</dbReference>
<dbReference type="Pfam" id="PF00076">
    <property type="entry name" value="RRM_1"/>
    <property type="match status" value="1"/>
</dbReference>
<keyword evidence="4" id="KW-1185">Reference proteome</keyword>
<evidence type="ECO:0000313" key="4">
    <source>
        <dbReference type="Proteomes" id="UP000050761"/>
    </source>
</evidence>
<dbReference type="InterPro" id="IPR000504">
    <property type="entry name" value="RRM_dom"/>
</dbReference>
<name>A0A183GDT8_HELPZ</name>
<dbReference type="InterPro" id="IPR035979">
    <property type="entry name" value="RBD_domain_sf"/>
</dbReference>
<dbReference type="InterPro" id="IPR012677">
    <property type="entry name" value="Nucleotide-bd_a/b_plait_sf"/>
</dbReference>
<reference evidence="5" key="2">
    <citation type="submission" date="2019-09" db="UniProtKB">
        <authorList>
            <consortium name="WormBaseParasite"/>
        </authorList>
    </citation>
    <scope>IDENTIFICATION</scope>
</reference>
<feature type="region of interest" description="Disordered" evidence="1">
    <location>
        <begin position="1"/>
        <end position="23"/>
    </location>
</feature>
<dbReference type="EMBL" id="UZAH01032148">
    <property type="protein sequence ID" value="VDP19928.1"/>
    <property type="molecule type" value="Genomic_DNA"/>
</dbReference>
<feature type="compositionally biased region" description="Basic and acidic residues" evidence="1">
    <location>
        <begin position="1"/>
        <end position="22"/>
    </location>
</feature>